<gene>
    <name evidence="2" type="ORF">A11Q_1633</name>
</gene>
<keyword evidence="1" id="KW-0472">Membrane</keyword>
<dbReference type="InterPro" id="IPR046487">
    <property type="entry name" value="DUF6580"/>
</dbReference>
<feature type="transmembrane region" description="Helical" evidence="1">
    <location>
        <begin position="74"/>
        <end position="89"/>
    </location>
</feature>
<dbReference type="HOGENOM" id="CLU_112910_0_0_7"/>
<feature type="transmembrane region" description="Helical" evidence="1">
    <location>
        <begin position="96"/>
        <end position="117"/>
    </location>
</feature>
<feature type="transmembrane region" description="Helical" evidence="1">
    <location>
        <begin position="7"/>
        <end position="23"/>
    </location>
</feature>
<name>M4VRN8_9BACT</name>
<dbReference type="Pfam" id="PF20221">
    <property type="entry name" value="DUF6580"/>
    <property type="match status" value="1"/>
</dbReference>
<dbReference type="EMBL" id="CP003537">
    <property type="protein sequence ID" value="AGH95849.1"/>
    <property type="molecule type" value="Genomic_DNA"/>
</dbReference>
<evidence type="ECO:0000313" key="3">
    <source>
        <dbReference type="Proteomes" id="UP000012040"/>
    </source>
</evidence>
<sequence>MKNKTSIIVFATLFLMAILSRWVSHYWNFTVLGGAFLLAGAYFADKKISVVLMLMVLLVSDAVIGFHAQMPAVYFSYFLVVALGFLLKVDSARYKVFGCALLGSALFYLITNFAVWYSGTLYPLTLQGLKDCYVMGLPFYRNQLIGDLMSSMIFFEVARRVLAVAPSASTAQQKN</sequence>
<accession>M4VRN8</accession>
<protein>
    <submittedName>
        <fullName evidence="2">Uncharacterized protein</fullName>
    </submittedName>
</protein>
<keyword evidence="1" id="KW-0812">Transmembrane</keyword>
<evidence type="ECO:0000313" key="2">
    <source>
        <dbReference type="EMBL" id="AGH95849.1"/>
    </source>
</evidence>
<dbReference type="PATRIC" id="fig|1184267.3.peg.1654"/>
<feature type="transmembrane region" description="Helical" evidence="1">
    <location>
        <begin position="51"/>
        <end position="68"/>
    </location>
</feature>
<dbReference type="Proteomes" id="UP000012040">
    <property type="component" value="Chromosome"/>
</dbReference>
<keyword evidence="3" id="KW-1185">Reference proteome</keyword>
<dbReference type="OrthoDB" id="9806699at2"/>
<dbReference type="RefSeq" id="WP_015470339.1">
    <property type="nucleotide sequence ID" value="NC_020813.1"/>
</dbReference>
<dbReference type="AlphaFoldDB" id="M4VRN8"/>
<dbReference type="STRING" id="1184267.A11Q_1633"/>
<reference evidence="2 3" key="1">
    <citation type="journal article" date="2013" name="ISME J.">
        <title>By their genes ye shall know them: genomic signatures of predatory bacteria.</title>
        <authorList>
            <person name="Pasternak Z."/>
            <person name="Pietrokovski S."/>
            <person name="Rotem O."/>
            <person name="Gophna U."/>
            <person name="Lurie-Weinberger M.N."/>
            <person name="Jurkevitch E."/>
        </authorList>
    </citation>
    <scope>NUCLEOTIDE SEQUENCE [LARGE SCALE GENOMIC DNA]</scope>
    <source>
        <strain evidence="2 3">JSS</strain>
    </source>
</reference>
<proteinExistence type="predicted"/>
<dbReference type="eggNOG" id="ENOG5032RTJ">
    <property type="taxonomic scope" value="Bacteria"/>
</dbReference>
<keyword evidence="1" id="KW-1133">Transmembrane helix</keyword>
<evidence type="ECO:0000256" key="1">
    <source>
        <dbReference type="SAM" id="Phobius"/>
    </source>
</evidence>
<organism evidence="2 3">
    <name type="scientific">Pseudobdellovibrio exovorus JSS</name>
    <dbReference type="NCBI Taxonomy" id="1184267"/>
    <lineage>
        <taxon>Bacteria</taxon>
        <taxon>Pseudomonadati</taxon>
        <taxon>Bdellovibrionota</taxon>
        <taxon>Bdellovibrionia</taxon>
        <taxon>Bdellovibrionales</taxon>
        <taxon>Pseudobdellovibrionaceae</taxon>
        <taxon>Pseudobdellovibrio</taxon>
    </lineage>
</organism>
<feature type="transmembrane region" description="Helical" evidence="1">
    <location>
        <begin position="29"/>
        <end position="44"/>
    </location>
</feature>
<dbReference type="KEGG" id="bex:A11Q_1633"/>